<dbReference type="GO" id="GO:0043565">
    <property type="term" value="F:sequence-specific DNA binding"/>
    <property type="evidence" value="ECO:0007669"/>
    <property type="project" value="InterPro"/>
</dbReference>
<organism evidence="8 9">
    <name type="scientific">Acidithiobacillus thiooxidans ATCC 19377</name>
    <dbReference type="NCBI Taxonomy" id="637390"/>
    <lineage>
        <taxon>Bacteria</taxon>
        <taxon>Pseudomonadati</taxon>
        <taxon>Pseudomonadota</taxon>
        <taxon>Acidithiobacillia</taxon>
        <taxon>Acidithiobacillales</taxon>
        <taxon>Acidithiobacillaceae</taxon>
        <taxon>Acidithiobacillus</taxon>
    </lineage>
</organism>
<feature type="domain" description="Sigma-54 factor interaction" evidence="6">
    <location>
        <begin position="152"/>
        <end position="381"/>
    </location>
</feature>
<dbReference type="FunFam" id="3.40.50.300:FF:000006">
    <property type="entry name" value="DNA-binding transcriptional regulator NtrC"/>
    <property type="match status" value="1"/>
</dbReference>
<accession>A0A543Q190</accession>
<dbReference type="AlphaFoldDB" id="A0A543Q190"/>
<dbReference type="InterPro" id="IPR009057">
    <property type="entry name" value="Homeodomain-like_sf"/>
</dbReference>
<dbReference type="PROSITE" id="PS50110">
    <property type="entry name" value="RESPONSE_REGULATORY"/>
    <property type="match status" value="1"/>
</dbReference>
<dbReference type="EMBL" id="SZUV01000002">
    <property type="protein sequence ID" value="TQN50106.1"/>
    <property type="molecule type" value="Genomic_DNA"/>
</dbReference>
<name>A0A543Q190_ACITH</name>
<dbReference type="SUPFAM" id="SSF46689">
    <property type="entry name" value="Homeodomain-like"/>
    <property type="match status" value="1"/>
</dbReference>
<dbReference type="PROSITE" id="PS00688">
    <property type="entry name" value="SIGMA54_INTERACT_3"/>
    <property type="match status" value="1"/>
</dbReference>
<dbReference type="InterPro" id="IPR001789">
    <property type="entry name" value="Sig_transdc_resp-reg_receiver"/>
</dbReference>
<reference evidence="8 9" key="1">
    <citation type="submission" date="2019-03" db="EMBL/GenBank/DDBJ databases">
        <title>New insights into Acidothiobacillus thiooxidans sulfur metabolism through coupled gene expression, solution geochemistry, microscopy and spectroscopy analyses.</title>
        <authorList>
            <person name="Camacho D."/>
            <person name="Frazao R."/>
            <person name="Fouillen A."/>
            <person name="Nanci A."/>
            <person name="Lang B.F."/>
            <person name="Apte S.C."/>
            <person name="Baron C."/>
            <person name="Warren L.A."/>
        </authorList>
    </citation>
    <scope>NUCLEOTIDE SEQUENCE [LARGE SCALE GENOMIC DNA]</scope>
    <source>
        <strain evidence="8 9">ATCC 19377</strain>
    </source>
</reference>
<keyword evidence="1" id="KW-0547">Nucleotide-binding</keyword>
<feature type="modified residue" description="4-aspartylphosphate" evidence="5">
    <location>
        <position position="63"/>
    </location>
</feature>
<dbReference type="Proteomes" id="UP000315403">
    <property type="component" value="Unassembled WGS sequence"/>
</dbReference>
<dbReference type="GO" id="GO:0000160">
    <property type="term" value="P:phosphorelay signal transduction system"/>
    <property type="evidence" value="ECO:0007669"/>
    <property type="project" value="InterPro"/>
</dbReference>
<dbReference type="Pfam" id="PF00072">
    <property type="entry name" value="Response_reg"/>
    <property type="match status" value="1"/>
</dbReference>
<dbReference type="PANTHER" id="PTHR32071:SF116">
    <property type="entry name" value="TRANSCRIPTIONAL REGULATORY PROTEIN GLRR"/>
    <property type="match status" value="1"/>
</dbReference>
<keyword evidence="2" id="KW-0067">ATP-binding</keyword>
<dbReference type="InterPro" id="IPR002197">
    <property type="entry name" value="HTH_Fis"/>
</dbReference>
<gene>
    <name evidence="8" type="primary">glrR_2</name>
    <name evidence="8" type="ORF">DLNHIDIE_02907</name>
</gene>
<evidence type="ECO:0000256" key="5">
    <source>
        <dbReference type="PROSITE-ProRule" id="PRU00169"/>
    </source>
</evidence>
<dbReference type="Gene3D" id="1.10.10.60">
    <property type="entry name" value="Homeodomain-like"/>
    <property type="match status" value="1"/>
</dbReference>
<dbReference type="SMART" id="SM00448">
    <property type="entry name" value="REC"/>
    <property type="match status" value="1"/>
</dbReference>
<sequence>MARPYPEMRKTMSTILIIDDDPDFLRLLGLWLESEDYRVLSSNNPQQGLELLDQESVDLLITDLRMPIMDGMAVLEAAQARDPDLPVILLTAHGTIPNAVEAMRAQAFGYLSKPFSNDELQTLCTAALAQRLAGRELSKLRADLRAQAGQSILHRSPVMASLVNEITRIATSQASVFLSGESGSGKERVARAIHEASARNDQPFVAVNCGAIPSELAESELFGHVKGAFTGATQDHIGLIRSADHGTLFLDEIGDLPLALQVKLLRVLQEGTLRPVGAKTEISVDLRVISATHQDIHALTASGAFREDLYYRLHVIPLRVPSLSERPEDILLLAQYFLDRESQRLERNIPGFSPEAMDKLMQRPWPGNVRELENAITFAAAVTEKGWVSGEAIPDAGRQGGSSAFPPLQDAKTAFERVYLENLLRATDGNISRAARIAGRHRTDLYKLMRKHGLAPQLFKNQEDRDEAP</sequence>
<comment type="caution">
    <text evidence="8">The sequence shown here is derived from an EMBL/GenBank/DDBJ whole genome shotgun (WGS) entry which is preliminary data.</text>
</comment>
<dbReference type="InterPro" id="IPR058031">
    <property type="entry name" value="AAA_lid_NorR"/>
</dbReference>
<evidence type="ECO:0000256" key="3">
    <source>
        <dbReference type="ARBA" id="ARBA00023015"/>
    </source>
</evidence>
<feature type="domain" description="Response regulatory" evidence="7">
    <location>
        <begin position="14"/>
        <end position="128"/>
    </location>
</feature>
<evidence type="ECO:0000256" key="4">
    <source>
        <dbReference type="ARBA" id="ARBA00023163"/>
    </source>
</evidence>
<dbReference type="InterPro" id="IPR027417">
    <property type="entry name" value="P-loop_NTPase"/>
</dbReference>
<evidence type="ECO:0000259" key="7">
    <source>
        <dbReference type="PROSITE" id="PS50110"/>
    </source>
</evidence>
<keyword evidence="5" id="KW-0597">Phosphoprotein</keyword>
<dbReference type="PROSITE" id="PS00675">
    <property type="entry name" value="SIGMA54_INTERACT_1"/>
    <property type="match status" value="1"/>
</dbReference>
<dbReference type="InterPro" id="IPR025944">
    <property type="entry name" value="Sigma_54_int_dom_CS"/>
</dbReference>
<dbReference type="Gene3D" id="1.10.8.60">
    <property type="match status" value="1"/>
</dbReference>
<dbReference type="Pfam" id="PF02954">
    <property type="entry name" value="HTH_8"/>
    <property type="match status" value="1"/>
</dbReference>
<dbReference type="GO" id="GO:0006355">
    <property type="term" value="P:regulation of DNA-templated transcription"/>
    <property type="evidence" value="ECO:0007669"/>
    <property type="project" value="InterPro"/>
</dbReference>
<dbReference type="InterPro" id="IPR002078">
    <property type="entry name" value="Sigma_54_int"/>
</dbReference>
<proteinExistence type="predicted"/>
<dbReference type="Pfam" id="PF00158">
    <property type="entry name" value="Sigma54_activat"/>
    <property type="match status" value="1"/>
</dbReference>
<evidence type="ECO:0000256" key="2">
    <source>
        <dbReference type="ARBA" id="ARBA00022840"/>
    </source>
</evidence>
<evidence type="ECO:0000259" key="6">
    <source>
        <dbReference type="PROSITE" id="PS50045"/>
    </source>
</evidence>
<evidence type="ECO:0000256" key="1">
    <source>
        <dbReference type="ARBA" id="ARBA00022741"/>
    </source>
</evidence>
<dbReference type="GO" id="GO:0005524">
    <property type="term" value="F:ATP binding"/>
    <property type="evidence" value="ECO:0007669"/>
    <property type="project" value="UniProtKB-KW"/>
</dbReference>
<dbReference type="RefSeq" id="WP_246865073.1">
    <property type="nucleotide sequence ID" value="NZ_SZUV01000002.1"/>
</dbReference>
<evidence type="ECO:0000313" key="8">
    <source>
        <dbReference type="EMBL" id="TQN50106.1"/>
    </source>
</evidence>
<dbReference type="SUPFAM" id="SSF52172">
    <property type="entry name" value="CheY-like"/>
    <property type="match status" value="1"/>
</dbReference>
<dbReference type="SMART" id="SM00382">
    <property type="entry name" value="AAA"/>
    <property type="match status" value="1"/>
</dbReference>
<dbReference type="CDD" id="cd00009">
    <property type="entry name" value="AAA"/>
    <property type="match status" value="1"/>
</dbReference>
<keyword evidence="3" id="KW-0805">Transcription regulation</keyword>
<dbReference type="Gene3D" id="3.40.50.300">
    <property type="entry name" value="P-loop containing nucleotide triphosphate hydrolases"/>
    <property type="match status" value="1"/>
</dbReference>
<dbReference type="SUPFAM" id="SSF52540">
    <property type="entry name" value="P-loop containing nucleoside triphosphate hydrolases"/>
    <property type="match status" value="1"/>
</dbReference>
<dbReference type="InterPro" id="IPR011006">
    <property type="entry name" value="CheY-like_superfamily"/>
</dbReference>
<dbReference type="Pfam" id="PF25601">
    <property type="entry name" value="AAA_lid_14"/>
    <property type="match status" value="1"/>
</dbReference>
<keyword evidence="4" id="KW-0804">Transcription</keyword>
<protein>
    <submittedName>
        <fullName evidence="8">Transcriptional regulatory protein GlrR</fullName>
    </submittedName>
</protein>
<dbReference type="PROSITE" id="PS50045">
    <property type="entry name" value="SIGMA54_INTERACT_4"/>
    <property type="match status" value="1"/>
</dbReference>
<dbReference type="Gene3D" id="3.40.50.2300">
    <property type="match status" value="1"/>
</dbReference>
<dbReference type="InterPro" id="IPR003593">
    <property type="entry name" value="AAA+_ATPase"/>
</dbReference>
<evidence type="ECO:0000313" key="9">
    <source>
        <dbReference type="Proteomes" id="UP000315403"/>
    </source>
</evidence>
<dbReference type="PANTHER" id="PTHR32071">
    <property type="entry name" value="TRANSCRIPTIONAL REGULATORY PROTEIN"/>
    <property type="match status" value="1"/>
</dbReference>
<dbReference type="InterPro" id="IPR025662">
    <property type="entry name" value="Sigma_54_int_dom_ATP-bd_1"/>
</dbReference>